<dbReference type="WBParaSite" id="BPAG_0000759401-mRNA-1">
    <property type="protein sequence ID" value="BPAG_0000759401-mRNA-1"/>
    <property type="gene ID" value="BPAG_0000759401"/>
</dbReference>
<keyword evidence="2" id="KW-1185">Reference proteome</keyword>
<reference evidence="3" key="1">
    <citation type="submission" date="2017-02" db="UniProtKB">
        <authorList>
            <consortium name="WormBaseParasite"/>
        </authorList>
    </citation>
    <scope>IDENTIFICATION</scope>
</reference>
<accession>A0A0N4THA6</accession>
<sequence>MVKRGGANVADAVRLSNDSDLLQDESQDEVGLIRDDLENAEELVFDFEAYPICDDDKEGLVNMLTQIFLRVDIDVKQMADILVEQSPFGCVYRPSEEFMDEDDE</sequence>
<dbReference type="EMBL" id="UZAD01008738">
    <property type="protein sequence ID" value="VDN88741.1"/>
    <property type="molecule type" value="Genomic_DNA"/>
</dbReference>
<dbReference type="Proteomes" id="UP000278627">
    <property type="component" value="Unassembled WGS sequence"/>
</dbReference>
<dbReference type="InterPro" id="IPR025602">
    <property type="entry name" value="BCP1_family"/>
</dbReference>
<evidence type="ECO:0000313" key="3">
    <source>
        <dbReference type="WBParaSite" id="BPAG_0000759401-mRNA-1"/>
    </source>
</evidence>
<reference evidence="1 2" key="2">
    <citation type="submission" date="2018-11" db="EMBL/GenBank/DDBJ databases">
        <authorList>
            <consortium name="Pathogen Informatics"/>
        </authorList>
    </citation>
    <scope>NUCLEOTIDE SEQUENCE [LARGE SCALE GENOMIC DNA]</scope>
</reference>
<evidence type="ECO:0000313" key="2">
    <source>
        <dbReference type="Proteomes" id="UP000278627"/>
    </source>
</evidence>
<organism evidence="3">
    <name type="scientific">Brugia pahangi</name>
    <name type="common">Filarial nematode worm</name>
    <dbReference type="NCBI Taxonomy" id="6280"/>
    <lineage>
        <taxon>Eukaryota</taxon>
        <taxon>Metazoa</taxon>
        <taxon>Ecdysozoa</taxon>
        <taxon>Nematoda</taxon>
        <taxon>Chromadorea</taxon>
        <taxon>Rhabditida</taxon>
        <taxon>Spirurina</taxon>
        <taxon>Spiruromorpha</taxon>
        <taxon>Filarioidea</taxon>
        <taxon>Onchocercidae</taxon>
        <taxon>Brugia</taxon>
    </lineage>
</organism>
<gene>
    <name evidence="1" type="ORF">BPAG_LOCUS7555</name>
</gene>
<dbReference type="Pfam" id="PF13862">
    <property type="entry name" value="BCCIP"/>
    <property type="match status" value="1"/>
</dbReference>
<proteinExistence type="predicted"/>
<protein>
    <submittedName>
        <fullName evidence="3">Pre-rRNA-processing protein TSR2 homolog</fullName>
    </submittedName>
</protein>
<dbReference type="AlphaFoldDB" id="A0A0N4THA6"/>
<evidence type="ECO:0000313" key="1">
    <source>
        <dbReference type="EMBL" id="VDN88741.1"/>
    </source>
</evidence>
<dbReference type="STRING" id="6280.A0A0N4THA6"/>
<name>A0A0N4THA6_BRUPA</name>